<organism evidence="2 3">
    <name type="scientific">Anopheles culicifacies</name>
    <dbReference type="NCBI Taxonomy" id="139723"/>
    <lineage>
        <taxon>Eukaryota</taxon>
        <taxon>Metazoa</taxon>
        <taxon>Ecdysozoa</taxon>
        <taxon>Arthropoda</taxon>
        <taxon>Hexapoda</taxon>
        <taxon>Insecta</taxon>
        <taxon>Pterygota</taxon>
        <taxon>Neoptera</taxon>
        <taxon>Endopterygota</taxon>
        <taxon>Diptera</taxon>
        <taxon>Nematocera</taxon>
        <taxon>Culicoidea</taxon>
        <taxon>Culicidae</taxon>
        <taxon>Anophelinae</taxon>
        <taxon>Anopheles</taxon>
        <taxon>culicifacies species complex</taxon>
    </lineage>
</organism>
<keyword evidence="1" id="KW-0812">Transmembrane</keyword>
<keyword evidence="1" id="KW-1133">Transmembrane helix</keyword>
<proteinExistence type="predicted"/>
<reference evidence="3" key="1">
    <citation type="submission" date="2013-09" db="EMBL/GenBank/DDBJ databases">
        <title>The Genome Sequence of Anopheles culicifacies species A.</title>
        <authorList>
            <consortium name="The Broad Institute Genomics Platform"/>
            <person name="Neafsey D.E."/>
            <person name="Besansky N."/>
            <person name="Howell P."/>
            <person name="Walton C."/>
            <person name="Young S.K."/>
            <person name="Zeng Q."/>
            <person name="Gargeya S."/>
            <person name="Fitzgerald M."/>
            <person name="Haas B."/>
            <person name="Abouelleil A."/>
            <person name="Allen A.W."/>
            <person name="Alvarado L."/>
            <person name="Arachchi H.M."/>
            <person name="Berlin A.M."/>
            <person name="Chapman S.B."/>
            <person name="Gainer-Dewar J."/>
            <person name="Goldberg J."/>
            <person name="Griggs A."/>
            <person name="Gujja S."/>
            <person name="Hansen M."/>
            <person name="Howarth C."/>
            <person name="Imamovic A."/>
            <person name="Ireland A."/>
            <person name="Larimer J."/>
            <person name="McCowan C."/>
            <person name="Murphy C."/>
            <person name="Pearson M."/>
            <person name="Poon T.W."/>
            <person name="Priest M."/>
            <person name="Roberts A."/>
            <person name="Saif S."/>
            <person name="Shea T."/>
            <person name="Sisk P."/>
            <person name="Sykes S."/>
            <person name="Wortman J."/>
            <person name="Nusbaum C."/>
            <person name="Birren B."/>
        </authorList>
    </citation>
    <scope>NUCLEOTIDE SEQUENCE [LARGE SCALE GENOMIC DNA]</scope>
    <source>
        <strain evidence="3">A-37</strain>
    </source>
</reference>
<evidence type="ECO:0000313" key="2">
    <source>
        <dbReference type="EnsemblMetazoa" id="ACUA008126-PA"/>
    </source>
</evidence>
<evidence type="ECO:0000313" key="3">
    <source>
        <dbReference type="Proteomes" id="UP000075883"/>
    </source>
</evidence>
<name>A0A182M2W9_9DIPT</name>
<keyword evidence="3" id="KW-1185">Reference proteome</keyword>
<accession>A0A182M2W9</accession>
<reference evidence="2" key="2">
    <citation type="submission" date="2020-05" db="UniProtKB">
        <authorList>
            <consortium name="EnsemblMetazoa"/>
        </authorList>
    </citation>
    <scope>IDENTIFICATION</scope>
    <source>
        <strain evidence="2">A-37</strain>
    </source>
</reference>
<protein>
    <submittedName>
        <fullName evidence="2">Uncharacterized protein</fullName>
    </submittedName>
</protein>
<dbReference type="AlphaFoldDB" id="A0A182M2W9"/>
<keyword evidence="1" id="KW-0472">Membrane</keyword>
<dbReference type="EnsemblMetazoa" id="ACUA008126-RA">
    <property type="protein sequence ID" value="ACUA008126-PA"/>
    <property type="gene ID" value="ACUA008126"/>
</dbReference>
<feature type="transmembrane region" description="Helical" evidence="1">
    <location>
        <begin position="43"/>
        <end position="65"/>
    </location>
</feature>
<evidence type="ECO:0000256" key="1">
    <source>
        <dbReference type="SAM" id="Phobius"/>
    </source>
</evidence>
<dbReference type="EMBL" id="AXCM01000145">
    <property type="status" value="NOT_ANNOTATED_CDS"/>
    <property type="molecule type" value="Genomic_DNA"/>
</dbReference>
<dbReference type="VEuPathDB" id="VectorBase:ACUA008126"/>
<dbReference type="Proteomes" id="UP000075883">
    <property type="component" value="Unassembled WGS sequence"/>
</dbReference>
<sequence>MMLTMSDVPTSLANENPVCLSVRQPVRHKSTSRPGRPGVVGGYAAHSAGVICFPLVALPGSWWSLRSTEKFRAHSLYQLPGFGHFRLRRSLGLTPYSGFPYRSRPAHWSVGAKRNVVRTTYNVRNTARGQRVP</sequence>